<dbReference type="EMBL" id="JFGV01000037">
    <property type="protein sequence ID" value="EYU14873.1"/>
    <property type="molecule type" value="Genomic_DNA"/>
</dbReference>
<dbReference type="GO" id="GO:0005886">
    <property type="term" value="C:plasma membrane"/>
    <property type="evidence" value="ECO:0007669"/>
    <property type="project" value="UniProtKB-SubCell"/>
</dbReference>
<comment type="subcellular location">
    <subcellularLocation>
        <location evidence="6">Cell inner membrane</location>
        <topology evidence="6">Peripheral membrane protein</topology>
    </subcellularLocation>
</comment>
<comment type="function">
    <text evidence="6">Catalyzes the synthesis of Und-PP-GlcNAc-ManNAcA-Fuc4NAc (Lipid III), the third lipid-linked intermediate involved in ECA synthesis.</text>
</comment>
<dbReference type="PATRIC" id="fig|1393736.3.peg.2685"/>
<sequence length="361" mass="41741">MTTLIHVLGSDIPHHNRTILRFFNDVLAQEIGFLAKPKFMVVTRNRALLDDCPALDMAFFDSKKSLAQAVIAQACSDRDCRFFFHGQFNVSLWLALLSGKIKRNQFWWHAWGADLYEDSSQLKFRLFYFLRRLAQRRVGHVFAVRGDLYFYSQHHPNVPTSLLYFPTRMEPALTIAERVPVEDGKMTILLGNSGDRSNRHITALKTIHQQFGDKVRIIIPMGYPENNQVYINQVEQAALSLFRPEHLNIIKQNMAFDDYLALLRRCDLGYFMFNRQQGIGTICLLIQFGVPFVLSRQNLFWQDLTEQQVPVFFSGDPLDSQLIAEAQRQMLSLDRNEIAFFSPNFIDGWRQALAKAAGEQQ</sequence>
<comment type="similarity">
    <text evidence="6">Belongs to the glycosyltransferase 56 family.</text>
</comment>
<dbReference type="HAMAP" id="MF_01002">
    <property type="entry name" value="WecF_RffT"/>
    <property type="match status" value="1"/>
</dbReference>
<keyword evidence="2 6" id="KW-0997">Cell inner membrane</keyword>
<dbReference type="Proteomes" id="UP000023464">
    <property type="component" value="Unassembled WGS sequence"/>
</dbReference>
<dbReference type="GO" id="GO:0009246">
    <property type="term" value="P:enterobacterial common antigen biosynthetic process"/>
    <property type="evidence" value="ECO:0007669"/>
    <property type="project" value="UniProtKB-UniRule"/>
</dbReference>
<evidence type="ECO:0000313" key="8">
    <source>
        <dbReference type="Proteomes" id="UP000023464"/>
    </source>
</evidence>
<evidence type="ECO:0000313" key="7">
    <source>
        <dbReference type="EMBL" id="EYU14873.1"/>
    </source>
</evidence>
<dbReference type="NCBIfam" id="NF002753">
    <property type="entry name" value="PRK02797.1-2"/>
    <property type="match status" value="1"/>
</dbReference>
<keyword evidence="5 6" id="KW-0472">Membrane</keyword>
<dbReference type="UniPathway" id="UPA00566"/>
<reference evidence="7 8" key="1">
    <citation type="submission" date="2014-03" db="EMBL/GenBank/DDBJ databases">
        <title>Draft Genome of Photorhabdus luminescens BA1, an Egyptian Isolate.</title>
        <authorList>
            <person name="Ghazal S."/>
            <person name="Hurst S.G.IV."/>
            <person name="Morris K."/>
            <person name="Thomas K."/>
            <person name="Tisa L.S."/>
        </authorList>
    </citation>
    <scope>NUCLEOTIDE SEQUENCE [LARGE SCALE GENOMIC DNA]</scope>
    <source>
        <strain evidence="7 8">BA1</strain>
    </source>
</reference>
<name>A0A022PIU0_9GAMM</name>
<dbReference type="Pfam" id="PF07429">
    <property type="entry name" value="Glyco_transf_56"/>
    <property type="match status" value="1"/>
</dbReference>
<dbReference type="GO" id="GO:0102031">
    <property type="term" value="F:4-acetamido-4,6-dideoxy-D-galactose transferase activity"/>
    <property type="evidence" value="ECO:0007669"/>
    <property type="project" value="UniProtKB-EC"/>
</dbReference>
<dbReference type="GO" id="GO:0008417">
    <property type="term" value="F:fucosyltransferase activity"/>
    <property type="evidence" value="ECO:0007669"/>
    <property type="project" value="InterPro"/>
</dbReference>
<keyword evidence="1 6" id="KW-1003">Cell membrane</keyword>
<accession>A0A022PIU0</accession>
<comment type="pathway">
    <text evidence="6">Bacterial outer membrane biogenesis; enterobacterial common antigen biosynthesis.</text>
</comment>
<dbReference type="InterPro" id="IPR009993">
    <property type="entry name" value="WecF"/>
</dbReference>
<organism evidence="7 8">
    <name type="scientific">Photorhabdus aegyptia</name>
    <dbReference type="NCBI Taxonomy" id="2805098"/>
    <lineage>
        <taxon>Bacteria</taxon>
        <taxon>Pseudomonadati</taxon>
        <taxon>Pseudomonadota</taxon>
        <taxon>Gammaproteobacteria</taxon>
        <taxon>Enterobacterales</taxon>
        <taxon>Morganellaceae</taxon>
        <taxon>Photorhabdus</taxon>
    </lineage>
</organism>
<dbReference type="AlphaFoldDB" id="A0A022PIU0"/>
<comment type="catalytic activity">
    <reaction evidence="6">
        <text>beta-D-ManNAcA-(1-&gt;4)-alpha-D-GlcNAc-di-trans,octa-cis-undecaprenyl diphosphate + dTDP-4-acetamido-4,6-dideoxy-alpha-D-galactose = alpha-D-FucNAc4-(1-&gt;4)-beta-D-ManNAcA-(1-&gt;4)-D-GlcNAc-undecaprenyl diphosphate + dTDP + H(+)</text>
        <dbReference type="Rhea" id="RHEA:28759"/>
        <dbReference type="ChEBI" id="CHEBI:15378"/>
        <dbReference type="ChEBI" id="CHEBI:58369"/>
        <dbReference type="ChEBI" id="CHEBI:61495"/>
        <dbReference type="ChEBI" id="CHEBI:61496"/>
        <dbReference type="ChEBI" id="CHEBI:68493"/>
        <dbReference type="EC" id="2.4.1.325"/>
    </reaction>
</comment>
<gene>
    <name evidence="6" type="primary">wecF</name>
    <name evidence="6" type="synonym">rffT</name>
    <name evidence="7" type="ORF">BA1DRAFT_02621</name>
</gene>
<protein>
    <recommendedName>
        <fullName evidence="6">TDP-N-acetylfucosamine:lipid II N-acetylfucosaminyltransferase</fullName>
        <ecNumber evidence="6">2.4.1.325</ecNumber>
    </recommendedName>
    <alternativeName>
        <fullName evidence="6">4-alpha-L-fucosyltransferase</fullName>
    </alternativeName>
    <alternativeName>
        <fullName evidence="6">TDP-Fuc4NAc:lipid II Fuc4NAc transferase</fullName>
        <shortName evidence="6">Fuc4NAc transferase</shortName>
    </alternativeName>
</protein>
<evidence type="ECO:0000256" key="5">
    <source>
        <dbReference type="ARBA" id="ARBA00023136"/>
    </source>
</evidence>
<proteinExistence type="inferred from homology"/>
<evidence type="ECO:0000256" key="6">
    <source>
        <dbReference type="HAMAP-Rule" id="MF_01002"/>
    </source>
</evidence>
<evidence type="ECO:0000256" key="3">
    <source>
        <dbReference type="ARBA" id="ARBA00022676"/>
    </source>
</evidence>
<keyword evidence="8" id="KW-1185">Reference proteome</keyword>
<dbReference type="RefSeq" id="WP_036779689.1">
    <property type="nucleotide sequence ID" value="NZ_CAWLTM010000078.1"/>
</dbReference>
<keyword evidence="4 6" id="KW-0808">Transferase</keyword>
<comment type="caution">
    <text evidence="7">The sequence shown here is derived from an EMBL/GenBank/DDBJ whole genome shotgun (WGS) entry which is preliminary data.</text>
</comment>
<evidence type="ECO:0000256" key="2">
    <source>
        <dbReference type="ARBA" id="ARBA00022519"/>
    </source>
</evidence>
<keyword evidence="3 6" id="KW-0328">Glycosyltransferase</keyword>
<dbReference type="EC" id="2.4.1.325" evidence="6"/>
<evidence type="ECO:0000256" key="1">
    <source>
        <dbReference type="ARBA" id="ARBA00022475"/>
    </source>
</evidence>
<evidence type="ECO:0000256" key="4">
    <source>
        <dbReference type="ARBA" id="ARBA00022679"/>
    </source>
</evidence>